<keyword evidence="2" id="KW-1185">Reference proteome</keyword>
<organism evidence="1 2">
    <name type="scientific">Limosilactobacillus equigenerosi DSM 18793 = JCM 14505</name>
    <dbReference type="NCBI Taxonomy" id="1423742"/>
    <lineage>
        <taxon>Bacteria</taxon>
        <taxon>Bacillati</taxon>
        <taxon>Bacillota</taxon>
        <taxon>Bacilli</taxon>
        <taxon>Lactobacillales</taxon>
        <taxon>Lactobacillaceae</taxon>
        <taxon>Limosilactobacillus</taxon>
    </lineage>
</organism>
<dbReference type="PATRIC" id="fig|1423742.4.peg.790"/>
<dbReference type="RefSeq" id="WP_235804935.1">
    <property type="nucleotide sequence ID" value="NZ_AZGC01000018.1"/>
</dbReference>
<dbReference type="STRING" id="417373.GCA_001570685_00823"/>
<protein>
    <submittedName>
        <fullName evidence="1">Uncharacterized protein</fullName>
    </submittedName>
</protein>
<dbReference type="Proteomes" id="UP000051084">
    <property type="component" value="Unassembled WGS sequence"/>
</dbReference>
<sequence>MMNFKDFSVKDKLQILTGKPKTTQVDSVAMDKILALLPDGYVERIPKIVRKHATTKTIERIANEHPDLYAIAKQPGELPADAKSVLRQAVTDIFDQKMQKYNIK</sequence>
<gene>
    <name evidence="1" type="ORF">FC21_GL000761</name>
</gene>
<evidence type="ECO:0000313" key="2">
    <source>
        <dbReference type="Proteomes" id="UP000051084"/>
    </source>
</evidence>
<dbReference type="AlphaFoldDB" id="A0A0R1UR41"/>
<name>A0A0R1UR41_9LACO</name>
<comment type="caution">
    <text evidence="1">The sequence shown here is derived from an EMBL/GenBank/DDBJ whole genome shotgun (WGS) entry which is preliminary data.</text>
</comment>
<accession>A0A0R1UR41</accession>
<reference evidence="1 2" key="1">
    <citation type="journal article" date="2015" name="Genome Announc.">
        <title>Expanding the biotechnology potential of lactobacilli through comparative genomics of 213 strains and associated genera.</title>
        <authorList>
            <person name="Sun Z."/>
            <person name="Harris H.M."/>
            <person name="McCann A."/>
            <person name="Guo C."/>
            <person name="Argimon S."/>
            <person name="Zhang W."/>
            <person name="Yang X."/>
            <person name="Jeffery I.B."/>
            <person name="Cooney J.C."/>
            <person name="Kagawa T.F."/>
            <person name="Liu W."/>
            <person name="Song Y."/>
            <person name="Salvetti E."/>
            <person name="Wrobel A."/>
            <person name="Rasinkangas P."/>
            <person name="Parkhill J."/>
            <person name="Rea M.C."/>
            <person name="O'Sullivan O."/>
            <person name="Ritari J."/>
            <person name="Douillard F.P."/>
            <person name="Paul Ross R."/>
            <person name="Yang R."/>
            <person name="Briner A.E."/>
            <person name="Felis G.E."/>
            <person name="de Vos W.M."/>
            <person name="Barrangou R."/>
            <person name="Klaenhammer T.R."/>
            <person name="Caufield P.W."/>
            <person name="Cui Y."/>
            <person name="Zhang H."/>
            <person name="O'Toole P.W."/>
        </authorList>
    </citation>
    <scope>NUCLEOTIDE SEQUENCE [LARGE SCALE GENOMIC DNA]</scope>
    <source>
        <strain evidence="1 2">DSM 18793</strain>
    </source>
</reference>
<dbReference type="EMBL" id="AZGC01000018">
    <property type="protein sequence ID" value="KRL95657.1"/>
    <property type="molecule type" value="Genomic_DNA"/>
</dbReference>
<proteinExistence type="predicted"/>
<evidence type="ECO:0000313" key="1">
    <source>
        <dbReference type="EMBL" id="KRL95657.1"/>
    </source>
</evidence>